<evidence type="ECO:0000313" key="2">
    <source>
        <dbReference type="Proteomes" id="UP000026913"/>
    </source>
</evidence>
<dbReference type="KEGG" id="pman:OU5_4424"/>
<organism evidence="1 2">
    <name type="scientific">Pseudomonas mandelii JR-1</name>
    <dbReference type="NCBI Taxonomy" id="1147786"/>
    <lineage>
        <taxon>Bacteria</taxon>
        <taxon>Pseudomonadati</taxon>
        <taxon>Pseudomonadota</taxon>
        <taxon>Gammaproteobacteria</taxon>
        <taxon>Pseudomonadales</taxon>
        <taxon>Pseudomonadaceae</taxon>
        <taxon>Pseudomonas</taxon>
    </lineage>
</organism>
<dbReference type="AlphaFoldDB" id="A0A024EGM7"/>
<reference evidence="1 2" key="1">
    <citation type="journal article" date="2012" name="J. Bacteriol.">
        <title>Genome sequence of cold-adapted Pseudomonas mandelii strain JR-1.</title>
        <authorList>
            <person name="Jang S.H."/>
            <person name="Kim J."/>
            <person name="Kim J."/>
            <person name="Hong S."/>
            <person name="Lee C."/>
        </authorList>
    </citation>
    <scope>NUCLEOTIDE SEQUENCE [LARGE SCALE GENOMIC DNA]</scope>
    <source>
        <strain evidence="1 2">JR-1</strain>
    </source>
</reference>
<evidence type="ECO:0000313" key="1">
    <source>
        <dbReference type="EMBL" id="AHZ71503.1"/>
    </source>
</evidence>
<dbReference type="HOGENOM" id="CLU_3315579_0_0_6"/>
<sequence>MNIARPLARHERKVTQACRNYFCRTTLKHSSENIRKADG</sequence>
<name>A0A024EGM7_9PSED</name>
<protein>
    <submittedName>
        <fullName evidence="1">Uncharacterized protein</fullName>
    </submittedName>
</protein>
<dbReference type="EMBL" id="CP005960">
    <property type="protein sequence ID" value="AHZ71503.1"/>
    <property type="molecule type" value="Genomic_DNA"/>
</dbReference>
<accession>A0A024EGM7</accession>
<dbReference type="Proteomes" id="UP000026913">
    <property type="component" value="Chromosome"/>
</dbReference>
<gene>
    <name evidence="1" type="ORF">OU5_4424</name>
</gene>
<proteinExistence type="predicted"/>